<organism evidence="1 2">
    <name type="scientific">Teichococcus rhizosphaerae</name>
    <dbReference type="NCBI Taxonomy" id="1335062"/>
    <lineage>
        <taxon>Bacteria</taxon>
        <taxon>Pseudomonadati</taxon>
        <taxon>Pseudomonadota</taxon>
        <taxon>Alphaproteobacteria</taxon>
        <taxon>Acetobacterales</taxon>
        <taxon>Roseomonadaceae</taxon>
        <taxon>Roseomonas</taxon>
    </lineage>
</organism>
<dbReference type="EMBL" id="PDNU01000008">
    <property type="protein sequence ID" value="PHK95591.1"/>
    <property type="molecule type" value="Genomic_DNA"/>
</dbReference>
<evidence type="ECO:0000313" key="1">
    <source>
        <dbReference type="EMBL" id="PHK95591.1"/>
    </source>
</evidence>
<proteinExistence type="predicted"/>
<evidence type="ECO:0000313" key="2">
    <source>
        <dbReference type="Proteomes" id="UP000223527"/>
    </source>
</evidence>
<keyword evidence="2" id="KW-1185">Reference proteome</keyword>
<dbReference type="Proteomes" id="UP000223527">
    <property type="component" value="Unassembled WGS sequence"/>
</dbReference>
<gene>
    <name evidence="1" type="ORF">CR162_06980</name>
</gene>
<accession>A0A2C6ZAR1</accession>
<protein>
    <submittedName>
        <fullName evidence="1">Uncharacterized protein</fullName>
    </submittedName>
</protein>
<name>A0A2C6ZAR1_9PROT</name>
<sequence length="67" mass="7151">MPLVSEALAAIRAAMETVREHVAAAVQPAAGAVTGRQDAARVLVRCATRQAGGQTANRQRRWVREAQ</sequence>
<comment type="caution">
    <text evidence="1">The sequence shown here is derived from an EMBL/GenBank/DDBJ whole genome shotgun (WGS) entry which is preliminary data.</text>
</comment>
<dbReference type="AlphaFoldDB" id="A0A2C6ZAR1"/>
<reference evidence="1 2" key="1">
    <citation type="submission" date="2017-10" db="EMBL/GenBank/DDBJ databases">
        <authorList>
            <person name="Banno H."/>
            <person name="Chua N.-H."/>
        </authorList>
    </citation>
    <scope>NUCLEOTIDE SEQUENCE [LARGE SCALE GENOMIC DNA]</scope>
    <source>
        <strain evidence="1 2">YW11</strain>
    </source>
</reference>